<feature type="domain" description="Ion transport" evidence="13">
    <location>
        <begin position="1281"/>
        <end position="1503"/>
    </location>
</feature>
<feature type="repeat" description="ANK" evidence="10">
    <location>
        <begin position="630"/>
        <end position="662"/>
    </location>
</feature>
<feature type="transmembrane region" description="Helical" evidence="12">
    <location>
        <begin position="1246"/>
        <end position="1265"/>
    </location>
</feature>
<protein>
    <recommendedName>
        <fullName evidence="13">Ion transport domain-containing protein</fullName>
    </recommendedName>
</protein>
<organism evidence="14 15">
    <name type="scientific">Petrolisthes manimaculis</name>
    <dbReference type="NCBI Taxonomy" id="1843537"/>
    <lineage>
        <taxon>Eukaryota</taxon>
        <taxon>Metazoa</taxon>
        <taxon>Ecdysozoa</taxon>
        <taxon>Arthropoda</taxon>
        <taxon>Crustacea</taxon>
        <taxon>Multicrustacea</taxon>
        <taxon>Malacostraca</taxon>
        <taxon>Eumalacostraca</taxon>
        <taxon>Eucarida</taxon>
        <taxon>Decapoda</taxon>
        <taxon>Pleocyemata</taxon>
        <taxon>Anomura</taxon>
        <taxon>Galatheoidea</taxon>
        <taxon>Porcellanidae</taxon>
        <taxon>Petrolisthes</taxon>
    </lineage>
</organism>
<dbReference type="GO" id="GO:0034703">
    <property type="term" value="C:cation channel complex"/>
    <property type="evidence" value="ECO:0007669"/>
    <property type="project" value="UniProtKB-ARBA"/>
</dbReference>
<evidence type="ECO:0000259" key="13">
    <source>
        <dbReference type="Pfam" id="PF00520"/>
    </source>
</evidence>
<feature type="transmembrane region" description="Helical" evidence="12">
    <location>
        <begin position="1384"/>
        <end position="1406"/>
    </location>
</feature>
<dbReference type="Pfam" id="PF00520">
    <property type="entry name" value="Ion_trans"/>
    <property type="match status" value="1"/>
</dbReference>
<keyword evidence="4" id="KW-0677">Repeat</keyword>
<evidence type="ECO:0000256" key="4">
    <source>
        <dbReference type="ARBA" id="ARBA00022737"/>
    </source>
</evidence>
<feature type="repeat" description="ANK" evidence="10">
    <location>
        <begin position="303"/>
        <end position="335"/>
    </location>
</feature>
<evidence type="ECO:0000313" key="14">
    <source>
        <dbReference type="EMBL" id="KAK4294916.1"/>
    </source>
</evidence>
<dbReference type="InterPro" id="IPR005821">
    <property type="entry name" value="Ion_trans_dom"/>
</dbReference>
<evidence type="ECO:0000256" key="3">
    <source>
        <dbReference type="ARBA" id="ARBA00022692"/>
    </source>
</evidence>
<dbReference type="InterPro" id="IPR002153">
    <property type="entry name" value="TRPC_channel"/>
</dbReference>
<feature type="repeat" description="ANK" evidence="10">
    <location>
        <begin position="118"/>
        <end position="150"/>
    </location>
</feature>
<comment type="subcellular location">
    <subcellularLocation>
        <location evidence="1">Membrane</location>
        <topology evidence="1">Multi-pass membrane protein</topology>
    </subcellularLocation>
</comment>
<feature type="compositionally biased region" description="Polar residues" evidence="11">
    <location>
        <begin position="1664"/>
        <end position="1673"/>
    </location>
</feature>
<feature type="repeat" description="ANK" evidence="10">
    <location>
        <begin position="951"/>
        <end position="983"/>
    </location>
</feature>
<dbReference type="InterPro" id="IPR002110">
    <property type="entry name" value="Ankyrin_rpt"/>
</dbReference>
<dbReference type="InterPro" id="IPR036770">
    <property type="entry name" value="Ankyrin_rpt-contain_sf"/>
</dbReference>
<evidence type="ECO:0000256" key="5">
    <source>
        <dbReference type="ARBA" id="ARBA00022989"/>
    </source>
</evidence>
<feature type="repeat" description="ANK" evidence="10">
    <location>
        <begin position="369"/>
        <end position="401"/>
    </location>
</feature>
<feature type="region of interest" description="Disordered" evidence="11">
    <location>
        <begin position="1631"/>
        <end position="1673"/>
    </location>
</feature>
<feature type="repeat" description="ANK" evidence="10">
    <location>
        <begin position="730"/>
        <end position="762"/>
    </location>
</feature>
<evidence type="ECO:0000256" key="10">
    <source>
        <dbReference type="PROSITE-ProRule" id="PRU00023"/>
    </source>
</evidence>
<evidence type="ECO:0000256" key="8">
    <source>
        <dbReference type="ARBA" id="ARBA00023136"/>
    </source>
</evidence>
<keyword evidence="8 12" id="KW-0472">Membrane</keyword>
<gene>
    <name evidence="14" type="ORF">Pmani_032495</name>
</gene>
<dbReference type="PANTHER" id="PTHR24198:SF165">
    <property type="entry name" value="ANKYRIN REPEAT-CONTAINING PROTEIN-RELATED"/>
    <property type="match status" value="1"/>
</dbReference>
<dbReference type="Gene3D" id="1.25.40.20">
    <property type="entry name" value="Ankyrin repeat-containing domain"/>
    <property type="match status" value="6"/>
</dbReference>
<name>A0AAE1NTP5_9EUCA</name>
<feature type="repeat" description="ANK" evidence="10">
    <location>
        <begin position="916"/>
        <end position="938"/>
    </location>
</feature>
<feature type="transmembrane region" description="Helical" evidence="12">
    <location>
        <begin position="1471"/>
        <end position="1492"/>
    </location>
</feature>
<evidence type="ECO:0000313" key="15">
    <source>
        <dbReference type="Proteomes" id="UP001292094"/>
    </source>
</evidence>
<feature type="transmembrane region" description="Helical" evidence="12">
    <location>
        <begin position="1213"/>
        <end position="1234"/>
    </location>
</feature>
<feature type="transmembrane region" description="Helical" evidence="12">
    <location>
        <begin position="1308"/>
        <end position="1332"/>
    </location>
</feature>
<dbReference type="PRINTS" id="PR01097">
    <property type="entry name" value="TRNSRECEPTRP"/>
</dbReference>
<dbReference type="SMART" id="SM00248">
    <property type="entry name" value="ANK"/>
    <property type="match status" value="26"/>
</dbReference>
<feature type="region of interest" description="Disordered" evidence="11">
    <location>
        <begin position="178"/>
        <end position="234"/>
    </location>
</feature>
<keyword evidence="5 12" id="KW-1133">Transmembrane helix</keyword>
<evidence type="ECO:0000256" key="2">
    <source>
        <dbReference type="ARBA" id="ARBA00022448"/>
    </source>
</evidence>
<evidence type="ECO:0000256" key="11">
    <source>
        <dbReference type="SAM" id="MobiDB-lite"/>
    </source>
</evidence>
<sequence>MVCERANTSRRFVQRSQLTQRSTISNINTGDDKKGSSTTLTDPRDQTAAHLVANRSTGAAVALIKTVLMHAKQDLRLAKDNKGDIPLFLAVDASHHGLVKELVFHHGNEQVNSTRAHTRDTPLHVACRKKDTDMVRILVDSGASTDAQNAAGQTPLHVSAEEGDEQTVKYFYGAHANPNITDKFDPNPQSQPLPYPLHSPQSQPLPYPLHSPQPLPLPSPCQLTTPRPLAPCPPPAQPLALPLSLTTRSPLPPLTPPRHPFLRFYPPLVDRTPIHVAAEHGFTPVVDLLAEKFKASVMDRTKDGSTLVHIASLHGHPDTVMAFLRKGVPLHMPNKMGARCIHTASQRGHVGVVNAILHKGEHVDVTTNDGFSALHIAVKAGKPGMVEALLGHGANLTMQGGAARESALHLAARVRDGEKCAEMLLKSGADANLPKEDGQTPLHLAAHHGNLKTLKLLLEDDSAKPLLQSKSGETALHLSAKSCRVEAAKMLIDHVAKKSGQEAVGKLVNAKNHLGETALHYAGSVNSKTVKYKAGDDKEMANLLLTNSAQLMVITSKTSETPIHYVSTSGNEPVLHEMLRFTPPDKIQKLVNMQSSKGWSPLLNAADNGHEGIVATLLDNNSRVDVFDSEGKAALHLAAEHGFKLVCNALLMHKAFVNARSITGLTALHLAASKGYTELVSSLITQAHAQKEALTLTKQTPLHLAAQEGQLEVCDTLLQLGADTNATNDAGQKPVHVAAMNNNSEVVKLFLKTSPELVTTADKDGNTCAHIAAKQGSVDVVRELMRHNRGVVINGKNRVGESTPLHLAAEGGHPNLVKFLIENGASPKAENGMGFTAVHLAARYGHIQVLDTLREATSLRITSKKLGLFALHVAAHYGQTEMVRELLSHIPAIIKSEPPVINNNGRPFLPDLGAEADLTPLHLAAHEGNEGVVRILLNIPQVQVDVTSRLNGYIPLHLACIGGHTSVVGLLLSKSTKQVAKTDKRGRTGLHLAAMRGHSHLVALLMGQGAELGAKDRDGLTPLHYCARTGHLEVVKLLVEAGASTEAKSAEGKTPIVLAVSSEHVDVYHYLINKKHDSYKLLEDKKYVHDLTLMSKKHDHKPLEEFVLLSPAPVDLATKLSHALLILSDKEKESSRDLVDASVYAENLATELVAISAASSSPGLILRAVDNRNVVLLDSLIEHEQKEVIAHPAVQRYLTDVWMGSLDWPGWKMIAMALAFVFLPPVWIFFSMPLGHMYNEVPLVKFIAYLVSHIYMLVLMILTVVTPPKAIWENTNLIPNWYEWLLLLWLSGNLVMELTNPGDIAGLGWIKVFVLVFSGLGVLVHLICFFYVGRHDFIAEMLYVRNVFLAIAMLLASVQMLDFLSFHNLFGPWAVIIGKLMVDLGRFLVILAIFVFGFSMFVAAIYNPIRQIYSDFNATTEGTGYPPSEAPIQTPLQAGEMLFFSLFGLVEPDYMPPFYSHPYWSQTLMKIVFGIYQMVTVVVLINLLIAMMSDTYQRIHARSDTEWKFGLAKLIRDMSRTSGTPSPLNLLVKFVVYIVAIFKFKCNLCSEKAMEYMRSEGRLEDSHMADLKTEFGGGWIKKLRSKSKASIMPQSTENLVPLANMEGPQGVRRIENVINWNRVVSRYRIMHRKEVQPGEDDNNEQDGDMPSDSMEDLHDDALLNGTSTQPTAP</sequence>
<comment type="caution">
    <text evidence="14">The sequence shown here is derived from an EMBL/GenBank/DDBJ whole genome shotgun (WGS) entry which is preliminary data.</text>
</comment>
<keyword evidence="7" id="KW-0406">Ion transport</keyword>
<evidence type="ECO:0000256" key="7">
    <source>
        <dbReference type="ARBA" id="ARBA00023065"/>
    </source>
</evidence>
<feature type="compositionally biased region" description="Acidic residues" evidence="11">
    <location>
        <begin position="1637"/>
        <end position="1654"/>
    </location>
</feature>
<keyword evidence="2" id="KW-0813">Transport</keyword>
<dbReference type="GO" id="GO:0005262">
    <property type="term" value="F:calcium channel activity"/>
    <property type="evidence" value="ECO:0007669"/>
    <property type="project" value="InterPro"/>
</dbReference>
<keyword evidence="3 12" id="KW-0812">Transmembrane</keyword>
<proteinExistence type="predicted"/>
<dbReference type="PRINTS" id="PR01415">
    <property type="entry name" value="ANKYRIN"/>
</dbReference>
<evidence type="ECO:0000256" key="9">
    <source>
        <dbReference type="ARBA" id="ARBA00023303"/>
    </source>
</evidence>
<dbReference type="Pfam" id="PF12796">
    <property type="entry name" value="Ank_2"/>
    <property type="match status" value="8"/>
</dbReference>
<dbReference type="SUPFAM" id="SSF48403">
    <property type="entry name" value="Ankyrin repeat"/>
    <property type="match status" value="4"/>
</dbReference>
<feature type="repeat" description="ANK" evidence="10">
    <location>
        <begin position="597"/>
        <end position="629"/>
    </location>
</feature>
<dbReference type="Pfam" id="PF00023">
    <property type="entry name" value="Ank"/>
    <property type="match status" value="2"/>
</dbReference>
<dbReference type="EMBL" id="JAWZYT010004179">
    <property type="protein sequence ID" value="KAK4294916.1"/>
    <property type="molecule type" value="Genomic_DNA"/>
</dbReference>
<reference evidence="14" key="1">
    <citation type="submission" date="2023-11" db="EMBL/GenBank/DDBJ databases">
        <title>Genome assemblies of two species of porcelain crab, Petrolisthes cinctipes and Petrolisthes manimaculis (Anomura: Porcellanidae).</title>
        <authorList>
            <person name="Angst P."/>
        </authorList>
    </citation>
    <scope>NUCLEOTIDE SEQUENCE</scope>
    <source>
        <strain evidence="14">PB745_02</strain>
        <tissue evidence="14">Gill</tissue>
    </source>
</reference>
<feature type="repeat" description="ANK" evidence="10">
    <location>
        <begin position="764"/>
        <end position="796"/>
    </location>
</feature>
<feature type="repeat" description="ANK" evidence="10">
    <location>
        <begin position="985"/>
        <end position="1017"/>
    </location>
</feature>
<feature type="repeat" description="ANK" evidence="10">
    <location>
        <begin position="437"/>
        <end position="459"/>
    </location>
</feature>
<keyword evidence="15" id="KW-1185">Reference proteome</keyword>
<dbReference type="PROSITE" id="PS50088">
    <property type="entry name" value="ANK_REPEAT"/>
    <property type="match status" value="18"/>
</dbReference>
<feature type="repeat" description="ANK" evidence="10">
    <location>
        <begin position="336"/>
        <end position="368"/>
    </location>
</feature>
<keyword evidence="6 10" id="KW-0040">ANK repeat</keyword>
<keyword evidence="9" id="KW-0407">Ion channel</keyword>
<feature type="repeat" description="ANK" evidence="10">
    <location>
        <begin position="697"/>
        <end position="729"/>
    </location>
</feature>
<feature type="compositionally biased region" description="Pro residues" evidence="11">
    <location>
        <begin position="189"/>
        <end position="219"/>
    </location>
</feature>
<dbReference type="PANTHER" id="PTHR24198">
    <property type="entry name" value="ANKYRIN REPEAT AND PROTEIN KINASE DOMAIN-CONTAINING PROTEIN"/>
    <property type="match status" value="1"/>
</dbReference>
<feature type="repeat" description="ANK" evidence="10">
    <location>
        <begin position="1018"/>
        <end position="1050"/>
    </location>
</feature>
<feature type="repeat" description="ANK" evidence="10">
    <location>
        <begin position="151"/>
        <end position="183"/>
    </location>
</feature>
<dbReference type="PROSITE" id="PS50297">
    <property type="entry name" value="ANK_REP_REGION"/>
    <property type="match status" value="15"/>
</dbReference>
<evidence type="ECO:0000256" key="1">
    <source>
        <dbReference type="ARBA" id="ARBA00004141"/>
    </source>
</evidence>
<feature type="repeat" description="ANK" evidence="10">
    <location>
        <begin position="800"/>
        <end position="832"/>
    </location>
</feature>
<evidence type="ECO:0000256" key="6">
    <source>
        <dbReference type="ARBA" id="ARBA00023043"/>
    </source>
</evidence>
<evidence type="ECO:0000256" key="12">
    <source>
        <dbReference type="SAM" id="Phobius"/>
    </source>
</evidence>
<feature type="repeat" description="ANK" evidence="10">
    <location>
        <begin position="663"/>
        <end position="684"/>
    </location>
</feature>
<feature type="region of interest" description="Disordered" evidence="11">
    <location>
        <begin position="22"/>
        <end position="42"/>
    </location>
</feature>
<dbReference type="Proteomes" id="UP001292094">
    <property type="component" value="Unassembled WGS sequence"/>
</dbReference>
<feature type="transmembrane region" description="Helical" evidence="12">
    <location>
        <begin position="1344"/>
        <end position="1364"/>
    </location>
</feature>
<accession>A0AAE1NTP5</accession>
<feature type="repeat" description="ANK" evidence="10">
    <location>
        <begin position="403"/>
        <end position="436"/>
    </location>
</feature>